<dbReference type="GO" id="GO:0005634">
    <property type="term" value="C:nucleus"/>
    <property type="evidence" value="ECO:0007669"/>
    <property type="project" value="UniProtKB-SubCell"/>
</dbReference>
<dbReference type="CDD" id="cd00067">
    <property type="entry name" value="GAL4"/>
    <property type="match status" value="1"/>
</dbReference>
<evidence type="ECO:0000259" key="4">
    <source>
        <dbReference type="PROSITE" id="PS50048"/>
    </source>
</evidence>
<dbReference type="AlphaFoldDB" id="A0AA39GSP2"/>
<feature type="region of interest" description="Disordered" evidence="3">
    <location>
        <begin position="63"/>
        <end position="104"/>
    </location>
</feature>
<dbReference type="EMBL" id="JAPDFR010000001">
    <property type="protein sequence ID" value="KAK0392865.1"/>
    <property type="molecule type" value="Genomic_DNA"/>
</dbReference>
<evidence type="ECO:0000256" key="1">
    <source>
        <dbReference type="ARBA" id="ARBA00004123"/>
    </source>
</evidence>
<name>A0AA39GSP2_SARSR</name>
<dbReference type="Pfam" id="PF00172">
    <property type="entry name" value="Zn_clus"/>
    <property type="match status" value="1"/>
</dbReference>
<keyword evidence="2" id="KW-0539">Nucleus</keyword>
<keyword evidence="6" id="KW-1185">Reference proteome</keyword>
<dbReference type="Pfam" id="PF11951">
    <property type="entry name" value="Fungal_trans_2"/>
    <property type="match status" value="1"/>
</dbReference>
<protein>
    <recommendedName>
        <fullName evidence="4">Zn(2)-C6 fungal-type domain-containing protein</fullName>
    </recommendedName>
</protein>
<dbReference type="InterPro" id="IPR021858">
    <property type="entry name" value="Fun_TF"/>
</dbReference>
<proteinExistence type="predicted"/>
<feature type="domain" description="Zn(2)-C6 fungal-type" evidence="4">
    <location>
        <begin position="11"/>
        <end position="39"/>
    </location>
</feature>
<feature type="compositionally biased region" description="Polar residues" evidence="3">
    <location>
        <begin position="82"/>
        <end position="95"/>
    </location>
</feature>
<dbReference type="SUPFAM" id="SSF57701">
    <property type="entry name" value="Zn2/Cys6 DNA-binding domain"/>
    <property type="match status" value="1"/>
</dbReference>
<gene>
    <name evidence="5" type="ORF">NLU13_2359</name>
</gene>
<dbReference type="GO" id="GO:0045944">
    <property type="term" value="P:positive regulation of transcription by RNA polymerase II"/>
    <property type="evidence" value="ECO:0007669"/>
    <property type="project" value="TreeGrafter"/>
</dbReference>
<dbReference type="InterPro" id="IPR001138">
    <property type="entry name" value="Zn2Cys6_DnaBD"/>
</dbReference>
<dbReference type="SMART" id="SM00066">
    <property type="entry name" value="GAL4"/>
    <property type="match status" value="1"/>
</dbReference>
<organism evidence="5 6">
    <name type="scientific">Sarocladium strictum</name>
    <name type="common">Black bundle disease fungus</name>
    <name type="synonym">Acremonium strictum</name>
    <dbReference type="NCBI Taxonomy" id="5046"/>
    <lineage>
        <taxon>Eukaryota</taxon>
        <taxon>Fungi</taxon>
        <taxon>Dikarya</taxon>
        <taxon>Ascomycota</taxon>
        <taxon>Pezizomycotina</taxon>
        <taxon>Sordariomycetes</taxon>
        <taxon>Hypocreomycetidae</taxon>
        <taxon>Hypocreales</taxon>
        <taxon>Sarocladiaceae</taxon>
        <taxon>Sarocladium</taxon>
    </lineage>
</organism>
<comment type="subcellular location">
    <subcellularLocation>
        <location evidence="1">Nucleus</location>
    </subcellularLocation>
</comment>
<accession>A0AA39GSP2</accession>
<dbReference type="PANTHER" id="PTHR37534:SF51">
    <property type="entry name" value="ACRIFLAVINE SENSITIVITY CONTROL PROTEIN ACR-2"/>
    <property type="match status" value="1"/>
</dbReference>
<dbReference type="InterPro" id="IPR036864">
    <property type="entry name" value="Zn2-C6_fun-type_DNA-bd_sf"/>
</dbReference>
<evidence type="ECO:0000313" key="5">
    <source>
        <dbReference type="EMBL" id="KAK0392865.1"/>
    </source>
</evidence>
<dbReference type="PROSITE" id="PS00463">
    <property type="entry name" value="ZN2_CY6_FUNGAL_1"/>
    <property type="match status" value="1"/>
</dbReference>
<dbReference type="GO" id="GO:0000976">
    <property type="term" value="F:transcription cis-regulatory region binding"/>
    <property type="evidence" value="ECO:0007669"/>
    <property type="project" value="TreeGrafter"/>
</dbReference>
<dbReference type="GO" id="GO:0000981">
    <property type="term" value="F:DNA-binding transcription factor activity, RNA polymerase II-specific"/>
    <property type="evidence" value="ECO:0007669"/>
    <property type="project" value="InterPro"/>
</dbReference>
<evidence type="ECO:0000313" key="6">
    <source>
        <dbReference type="Proteomes" id="UP001175261"/>
    </source>
</evidence>
<dbReference type="Gene3D" id="4.10.240.10">
    <property type="entry name" value="Zn(2)-C6 fungal-type DNA-binding domain"/>
    <property type="match status" value="1"/>
</dbReference>
<evidence type="ECO:0000256" key="3">
    <source>
        <dbReference type="SAM" id="MobiDB-lite"/>
    </source>
</evidence>
<dbReference type="PROSITE" id="PS50048">
    <property type="entry name" value="ZN2_CY6_FUNGAL_2"/>
    <property type="match status" value="1"/>
</dbReference>
<dbReference type="PANTHER" id="PTHR37534">
    <property type="entry name" value="TRANSCRIPTIONAL ACTIVATOR PROTEIN UGA3"/>
    <property type="match status" value="1"/>
</dbReference>
<comment type="caution">
    <text evidence="5">The sequence shown here is derived from an EMBL/GenBank/DDBJ whole genome shotgun (WGS) entry which is preliminary data.</text>
</comment>
<evidence type="ECO:0000256" key="2">
    <source>
        <dbReference type="ARBA" id="ARBA00023242"/>
    </source>
</evidence>
<dbReference type="GO" id="GO:0008270">
    <property type="term" value="F:zinc ion binding"/>
    <property type="evidence" value="ECO:0007669"/>
    <property type="project" value="InterPro"/>
</dbReference>
<reference evidence="5" key="1">
    <citation type="submission" date="2022-10" db="EMBL/GenBank/DDBJ databases">
        <title>Determination and structural analysis of whole genome sequence of Sarocladium strictum F4-1.</title>
        <authorList>
            <person name="Hu L."/>
            <person name="Jiang Y."/>
        </authorList>
    </citation>
    <scope>NUCLEOTIDE SEQUENCE</scope>
    <source>
        <strain evidence="5">F4-1</strain>
    </source>
</reference>
<dbReference type="Proteomes" id="UP001175261">
    <property type="component" value="Unassembled WGS sequence"/>
</dbReference>
<sequence length="529" mass="57960">MAANVDPPKKPCHNCRRQRLRCDRSYPRCNKCILAGKECLGYGQLFRWTGAVASRGKFAGKTSLASGEDAGGTETYRDSPATPASSESWTLSSGAPSPAGGDHNLQLVHAMSAPAEEVPGPWALTDPLLQDLSQPYRYYLSYFTTRVCKDLVSYDLPDNNPFRALLPLTKSQPLLQHILVSTSAAHMSVMLRAPLPSTFRGDGKESYPSNEVAARVAANDSLVAKQKALQLMHHAVQNIEVVGPDVVLAAALFFINVELLESGKHGWRAHLEGAGRIMSLLPPGNAANESLRDYMLSDCFIYYVLGSAFSPPKSATFAHFRPDRLPTTLKRAAANSYLCCPPEILELLYEASQLSGAPEDDKATAEEALALIGRAQEFDVQAWAEDLHKDPHFSSIPVQSRVHTASAHSLAACLYASRAAPAAGARLGEEATGQLNRELIQHLASVPDEDPNFKATAFPTFIAGAEAKDPETRAWIMDRLRRLVFWCPWGFLYTAMDTLPVIWSLEEDGKSQRGWIQTLRDPELNFLIV</sequence>